<dbReference type="Proteomes" id="UP001500426">
    <property type="component" value="Unassembled WGS sequence"/>
</dbReference>
<dbReference type="InterPro" id="IPR051159">
    <property type="entry name" value="Hexapeptide_acetyltransf"/>
</dbReference>
<dbReference type="InterPro" id="IPR001451">
    <property type="entry name" value="Hexapep"/>
</dbReference>
<evidence type="ECO:0000313" key="4">
    <source>
        <dbReference type="EMBL" id="GAA4039640.1"/>
    </source>
</evidence>
<gene>
    <name evidence="4" type="ORF">GCM10022388_00170</name>
</gene>
<keyword evidence="3" id="KW-0012">Acyltransferase</keyword>
<dbReference type="EMBL" id="BAABCS010000002">
    <property type="protein sequence ID" value="GAA4039640.1"/>
    <property type="molecule type" value="Genomic_DNA"/>
</dbReference>
<sequence>MFLSIKNKIFKYLFIRIENIQKENEFTNKQALLRSFKKVGANSSFGKDNIIKNPQYIEIGADFSALDRFRIEAWDGYFGQKFEPKITIGTNVNFNTDIHIGCVNSITIGDNCLFGSRIYITDHNHGDTSDGMISKTPLERPLISKGPVVIENNVWVGEGVVIMPGVTIGANSIIGANSVVTKDVPKNTVVAGVPAKILKQLV</sequence>
<dbReference type="RefSeq" id="WP_345088818.1">
    <property type="nucleotide sequence ID" value="NZ_BAABCS010000002.1"/>
</dbReference>
<dbReference type="InterPro" id="IPR018357">
    <property type="entry name" value="Hexapep_transf_CS"/>
</dbReference>
<dbReference type="PROSITE" id="PS00101">
    <property type="entry name" value="HEXAPEP_TRANSFERASES"/>
    <property type="match status" value="1"/>
</dbReference>
<keyword evidence="5" id="KW-1185">Reference proteome</keyword>
<dbReference type="Pfam" id="PF14602">
    <property type="entry name" value="Hexapep_2"/>
    <property type="match status" value="1"/>
</dbReference>
<evidence type="ECO:0000256" key="2">
    <source>
        <dbReference type="ARBA" id="ARBA00022737"/>
    </source>
</evidence>
<evidence type="ECO:0000256" key="1">
    <source>
        <dbReference type="ARBA" id="ARBA00022679"/>
    </source>
</evidence>
<organism evidence="4 5">
    <name type="scientific">Flavobacterium chungnamense</name>
    <dbReference type="NCBI Taxonomy" id="706182"/>
    <lineage>
        <taxon>Bacteria</taxon>
        <taxon>Pseudomonadati</taxon>
        <taxon>Bacteroidota</taxon>
        <taxon>Flavobacteriia</taxon>
        <taxon>Flavobacteriales</taxon>
        <taxon>Flavobacteriaceae</taxon>
        <taxon>Flavobacterium</taxon>
    </lineage>
</organism>
<accession>A0ABP7UBS9</accession>
<dbReference type="PANTHER" id="PTHR23416:SF78">
    <property type="entry name" value="LIPOPOLYSACCHARIDE BIOSYNTHESIS O-ACETYL TRANSFERASE WBBJ-RELATED"/>
    <property type="match status" value="1"/>
</dbReference>
<evidence type="ECO:0000256" key="3">
    <source>
        <dbReference type="ARBA" id="ARBA00023315"/>
    </source>
</evidence>
<dbReference type="CDD" id="cd04647">
    <property type="entry name" value="LbH_MAT_like"/>
    <property type="match status" value="1"/>
</dbReference>
<reference evidence="5" key="1">
    <citation type="journal article" date="2019" name="Int. J. Syst. Evol. Microbiol.">
        <title>The Global Catalogue of Microorganisms (GCM) 10K type strain sequencing project: providing services to taxonomists for standard genome sequencing and annotation.</title>
        <authorList>
            <consortium name="The Broad Institute Genomics Platform"/>
            <consortium name="The Broad Institute Genome Sequencing Center for Infectious Disease"/>
            <person name="Wu L."/>
            <person name="Ma J."/>
        </authorList>
    </citation>
    <scope>NUCLEOTIDE SEQUENCE [LARGE SCALE GENOMIC DNA]</scope>
    <source>
        <strain evidence="5">JCM 17068</strain>
    </source>
</reference>
<dbReference type="Gene3D" id="2.160.10.10">
    <property type="entry name" value="Hexapeptide repeat proteins"/>
    <property type="match status" value="1"/>
</dbReference>
<evidence type="ECO:0008006" key="6">
    <source>
        <dbReference type="Google" id="ProtNLM"/>
    </source>
</evidence>
<evidence type="ECO:0000313" key="5">
    <source>
        <dbReference type="Proteomes" id="UP001500426"/>
    </source>
</evidence>
<proteinExistence type="predicted"/>
<comment type="caution">
    <text evidence="4">The sequence shown here is derived from an EMBL/GenBank/DDBJ whole genome shotgun (WGS) entry which is preliminary data.</text>
</comment>
<dbReference type="Pfam" id="PF00132">
    <property type="entry name" value="Hexapep"/>
    <property type="match status" value="1"/>
</dbReference>
<dbReference type="InterPro" id="IPR011004">
    <property type="entry name" value="Trimer_LpxA-like_sf"/>
</dbReference>
<dbReference type="SUPFAM" id="SSF51161">
    <property type="entry name" value="Trimeric LpxA-like enzymes"/>
    <property type="match status" value="1"/>
</dbReference>
<dbReference type="PANTHER" id="PTHR23416">
    <property type="entry name" value="SIALIC ACID SYNTHASE-RELATED"/>
    <property type="match status" value="1"/>
</dbReference>
<name>A0ABP7UBS9_9FLAO</name>
<protein>
    <recommendedName>
        <fullName evidence="6">Acyltransferase</fullName>
    </recommendedName>
</protein>
<keyword evidence="2" id="KW-0677">Repeat</keyword>
<keyword evidence="1" id="KW-0808">Transferase</keyword>